<dbReference type="Proteomes" id="UP001153076">
    <property type="component" value="Unassembled WGS sequence"/>
</dbReference>
<evidence type="ECO:0000313" key="1">
    <source>
        <dbReference type="EMBL" id="KAJ8452896.1"/>
    </source>
</evidence>
<accession>A0A9Q1QTE9</accession>
<proteinExistence type="predicted"/>
<evidence type="ECO:0000313" key="2">
    <source>
        <dbReference type="Proteomes" id="UP001153076"/>
    </source>
</evidence>
<protein>
    <submittedName>
        <fullName evidence="1">Uncharacterized protein</fullName>
    </submittedName>
</protein>
<sequence>MNTFIRFPLRTCLPISEELQTEFASSRNVVDPCTPNEVLEKVASNNGLFKTNEEGEKAILSTPWKLFIWANLVMSVSKLGQILKKSPQESSASQGLENIQANEAADTPKNVDRHNFVKFNSESDQETCSEASRTISLSIGPTTRLSRYEDLHSMFIENLPSNIYLRNYKLNLHFS</sequence>
<organism evidence="1 2">
    <name type="scientific">Carnegiea gigantea</name>
    <dbReference type="NCBI Taxonomy" id="171969"/>
    <lineage>
        <taxon>Eukaryota</taxon>
        <taxon>Viridiplantae</taxon>
        <taxon>Streptophyta</taxon>
        <taxon>Embryophyta</taxon>
        <taxon>Tracheophyta</taxon>
        <taxon>Spermatophyta</taxon>
        <taxon>Magnoliopsida</taxon>
        <taxon>eudicotyledons</taxon>
        <taxon>Gunneridae</taxon>
        <taxon>Pentapetalae</taxon>
        <taxon>Caryophyllales</taxon>
        <taxon>Cactineae</taxon>
        <taxon>Cactaceae</taxon>
        <taxon>Cactoideae</taxon>
        <taxon>Echinocereeae</taxon>
        <taxon>Carnegiea</taxon>
    </lineage>
</organism>
<name>A0A9Q1QTE9_9CARY</name>
<dbReference type="EMBL" id="JAKOGI010000002">
    <property type="protein sequence ID" value="KAJ8452896.1"/>
    <property type="molecule type" value="Genomic_DNA"/>
</dbReference>
<gene>
    <name evidence="1" type="ORF">Cgig2_014659</name>
</gene>
<keyword evidence="2" id="KW-1185">Reference proteome</keyword>
<reference evidence="1" key="1">
    <citation type="submission" date="2022-04" db="EMBL/GenBank/DDBJ databases">
        <title>Carnegiea gigantea Genome sequencing and assembly v2.</title>
        <authorList>
            <person name="Copetti D."/>
            <person name="Sanderson M.J."/>
            <person name="Burquez A."/>
            <person name="Wojciechowski M.F."/>
        </authorList>
    </citation>
    <scope>NUCLEOTIDE SEQUENCE</scope>
    <source>
        <strain evidence="1">SGP5-SGP5p</strain>
        <tissue evidence="1">Aerial part</tissue>
    </source>
</reference>
<comment type="caution">
    <text evidence="1">The sequence shown here is derived from an EMBL/GenBank/DDBJ whole genome shotgun (WGS) entry which is preliminary data.</text>
</comment>
<dbReference type="AlphaFoldDB" id="A0A9Q1QTE9"/>